<organism evidence="2 3">
    <name type="scientific">Olivibacter domesticus</name>
    <name type="common">Pseudosphingobacterium domesticum</name>
    <dbReference type="NCBI Taxonomy" id="407022"/>
    <lineage>
        <taxon>Bacteria</taxon>
        <taxon>Pseudomonadati</taxon>
        <taxon>Bacteroidota</taxon>
        <taxon>Sphingobacteriia</taxon>
        <taxon>Sphingobacteriales</taxon>
        <taxon>Sphingobacteriaceae</taxon>
        <taxon>Olivibacter</taxon>
    </lineage>
</organism>
<dbReference type="EMBL" id="FOAF01000002">
    <property type="protein sequence ID" value="SEL57596.1"/>
    <property type="molecule type" value="Genomic_DNA"/>
</dbReference>
<accession>A0A1H7RBE6</accession>
<proteinExistence type="predicted"/>
<dbReference type="Proteomes" id="UP000199421">
    <property type="component" value="Unassembled WGS sequence"/>
</dbReference>
<protein>
    <submittedName>
        <fullName evidence="2">Uncharacterized protein</fullName>
    </submittedName>
</protein>
<keyword evidence="3" id="KW-1185">Reference proteome</keyword>
<sequence length="414" mass="48375">MRLKICFRAVFFFVWCFFQLSASHAQYQAFIYGKVTLKNKQIYSGPIKWSGDQRLWSDVLVVKKTTHNALRYLTGAQRKQLLKDGEGEEIDWKFMSLWKDKEPKRKVEVLCRFGDMKMVHVMGNNKAQIYFKNGEKLRVESDENDNRHLGKNIVVYYNGDSETVHWNEISTVEFLEMPKNIRATRGEPLFGTVYTSKGSFTGFIQWDKYKYLDAHQLNGKINGVGPVKEYPFYQIEKIKKNDNAVDVIFKNGKERQLKGTSDTGPDIRGIVVMHPIFGRAVIDWKAFESVRFSKQPENGVSYADYRRPKRLKAQLLTTSNKRISGTCIFDLDEEWDMEMLEGHKDGVHYQLPFHQISKIKPHQNRFTTVVLKNGKTLSLGWENDVSDNNWGVIIRAESQDYQYITWDKIKEIEF</sequence>
<evidence type="ECO:0000313" key="2">
    <source>
        <dbReference type="EMBL" id="SEL57596.1"/>
    </source>
</evidence>
<feature type="signal peptide" evidence="1">
    <location>
        <begin position="1"/>
        <end position="22"/>
    </location>
</feature>
<feature type="chain" id="PRO_5011542322" evidence="1">
    <location>
        <begin position="23"/>
        <end position="414"/>
    </location>
</feature>
<dbReference type="OrthoDB" id="6195245at2"/>
<dbReference type="RefSeq" id="WP_093325632.1">
    <property type="nucleotide sequence ID" value="NZ_FOAF01000002.1"/>
</dbReference>
<evidence type="ECO:0000256" key="1">
    <source>
        <dbReference type="SAM" id="SignalP"/>
    </source>
</evidence>
<dbReference type="STRING" id="407022.SAMN05661044_02921"/>
<dbReference type="AlphaFoldDB" id="A0A1H7RBE6"/>
<gene>
    <name evidence="2" type="ORF">SAMN05661044_02921</name>
</gene>
<evidence type="ECO:0000313" key="3">
    <source>
        <dbReference type="Proteomes" id="UP000199421"/>
    </source>
</evidence>
<name>A0A1H7RBE6_OLID1</name>
<keyword evidence="1" id="KW-0732">Signal</keyword>
<reference evidence="3" key="1">
    <citation type="submission" date="2016-10" db="EMBL/GenBank/DDBJ databases">
        <authorList>
            <person name="Varghese N."/>
            <person name="Submissions S."/>
        </authorList>
    </citation>
    <scope>NUCLEOTIDE SEQUENCE [LARGE SCALE GENOMIC DNA]</scope>
    <source>
        <strain evidence="3">DSM 18733</strain>
    </source>
</reference>